<name>Q1Q4Q2_KUEST</name>
<dbReference type="EMBL" id="CT573071">
    <property type="protein sequence ID" value="CAJ74993.1"/>
    <property type="molecule type" value="Genomic_DNA"/>
</dbReference>
<evidence type="ECO:0000313" key="6">
    <source>
        <dbReference type="EMBL" id="QII12613.1"/>
    </source>
</evidence>
<sequence length="103" mass="11076">MNKQELVEYVANECSVSKTCGEKAVNAVLNGIKQGVKKSNEVRLIGFGTFSVKERKARKGRNPQTGAVINIKASKTVKFSVGQDFKKVVAKGGSASTGKMKKK</sequence>
<reference evidence="5" key="1">
    <citation type="journal article" date="2006" name="Nature">
        <title>Deciphering the evolution and metabolism of an anammox bacterium from a community genome.</title>
        <authorList>
            <person name="Strous M."/>
            <person name="Pelletier E."/>
            <person name="Mangenot S."/>
            <person name="Rattei T."/>
            <person name="Lehner A."/>
            <person name="Taylor M.W."/>
            <person name="Horn M."/>
            <person name="Daims H."/>
            <person name="Bartol-Mavel D."/>
            <person name="Wincker P."/>
            <person name="Barbe V."/>
            <person name="Fonknechten N."/>
            <person name="Vallenet D."/>
            <person name="Segurens B."/>
            <person name="Schenowitz-Truong C."/>
            <person name="Medigue C."/>
            <person name="Collingro A."/>
            <person name="Snel B."/>
            <person name="Dutilh B.E."/>
            <person name="OpDenCamp H.J.M."/>
            <person name="vanDerDrift C."/>
            <person name="Cirpus I."/>
            <person name="vanDePas-Schoonen K.T."/>
            <person name="Harhangi H.R."/>
            <person name="vanNiftrik L."/>
            <person name="Schmid M."/>
            <person name="Keltjens J."/>
            <person name="vanDeVossenberg J."/>
            <person name="Kartal B."/>
            <person name="Meier H."/>
            <person name="Frishman D."/>
            <person name="Huynen M.A."/>
            <person name="Mewes H."/>
            <person name="Weissenbach J."/>
            <person name="Jetten M.S.M."/>
            <person name="Wagner M."/>
            <person name="LePaslier D."/>
        </authorList>
    </citation>
    <scope>NUCLEOTIDE SEQUENCE</scope>
</reference>
<organism evidence="5">
    <name type="scientific">Kuenenia stuttgartiensis</name>
    <dbReference type="NCBI Taxonomy" id="174633"/>
    <lineage>
        <taxon>Bacteria</taxon>
        <taxon>Pseudomonadati</taxon>
        <taxon>Planctomycetota</taxon>
        <taxon>Candidatus Brocadiia</taxon>
        <taxon>Candidatus Brocadiales</taxon>
        <taxon>Candidatus Brocadiaceae</taxon>
        <taxon>Candidatus Kuenenia</taxon>
    </lineage>
</organism>
<dbReference type="GO" id="GO:0030261">
    <property type="term" value="P:chromosome condensation"/>
    <property type="evidence" value="ECO:0007669"/>
    <property type="project" value="UniProtKB-KW"/>
</dbReference>
<evidence type="ECO:0000313" key="7">
    <source>
        <dbReference type="EMBL" id="SOH02892.1"/>
    </source>
</evidence>
<dbReference type="KEGG" id="kst:KSMBR1_0376"/>
<dbReference type="InterPro" id="IPR020816">
    <property type="entry name" value="Histone-like_DNA-bd_CS"/>
</dbReference>
<dbReference type="EMBL" id="CP049055">
    <property type="protein sequence ID" value="QII12613.1"/>
    <property type="molecule type" value="Genomic_DNA"/>
</dbReference>
<protein>
    <submittedName>
        <fullName evidence="6">DNA-binding protein HU-alpha</fullName>
    </submittedName>
    <submittedName>
        <fullName evidence="5">Strongly similar to DNA binding protein HU</fullName>
    </submittedName>
</protein>
<reference evidence="7" key="3">
    <citation type="submission" date="2017-10" db="EMBL/GenBank/DDBJ databases">
        <authorList>
            <person name="Banno H."/>
            <person name="Chua N.-H."/>
        </authorList>
    </citation>
    <scope>NUCLEOTIDE SEQUENCE [LARGE SCALE GENOMIC DNA]</scope>
    <source>
        <strain evidence="7">Kuenenia_mbr1_ru-nijmegen</strain>
    </source>
</reference>
<evidence type="ECO:0000256" key="3">
    <source>
        <dbReference type="ARBA" id="ARBA00023125"/>
    </source>
</evidence>
<reference evidence="6 9" key="5">
    <citation type="submission" date="2020-02" db="EMBL/GenBank/DDBJ databases">
        <title>Newly sequenced genome of strain CSTR1 showed variability in Candidatus Kuenenia stuttgartiensis genomes.</title>
        <authorList>
            <person name="Ding C."/>
            <person name="Adrian L."/>
        </authorList>
    </citation>
    <scope>NUCLEOTIDE SEQUENCE [LARGE SCALE GENOMIC DNA]</scope>
    <source>
        <strain evidence="6 9">CSTR1</strain>
    </source>
</reference>
<dbReference type="CDD" id="cd13831">
    <property type="entry name" value="HU"/>
    <property type="match status" value="1"/>
</dbReference>
<dbReference type="Proteomes" id="UP000501926">
    <property type="component" value="Chromosome"/>
</dbReference>
<dbReference type="GO" id="GO:0003677">
    <property type="term" value="F:DNA binding"/>
    <property type="evidence" value="ECO:0007669"/>
    <property type="project" value="UniProtKB-KW"/>
</dbReference>
<accession>Q1Q4Q2</accession>
<evidence type="ECO:0000313" key="9">
    <source>
        <dbReference type="Proteomes" id="UP000501926"/>
    </source>
</evidence>
<keyword evidence="2" id="KW-0226">DNA condensation</keyword>
<dbReference type="PRINTS" id="PR01727">
    <property type="entry name" value="DNABINDINGHU"/>
</dbReference>
<evidence type="ECO:0000256" key="2">
    <source>
        <dbReference type="ARBA" id="ARBA00023067"/>
    </source>
</evidence>
<keyword evidence="8" id="KW-1185">Reference proteome</keyword>
<dbReference type="PANTHER" id="PTHR33175">
    <property type="entry name" value="DNA-BINDING PROTEIN HU"/>
    <property type="match status" value="1"/>
</dbReference>
<dbReference type="SUPFAM" id="SSF47729">
    <property type="entry name" value="IHF-like DNA-binding proteins"/>
    <property type="match status" value="1"/>
</dbReference>
<comment type="similarity">
    <text evidence="1 4">Belongs to the bacterial histone-like protein family.</text>
</comment>
<keyword evidence="3 6" id="KW-0238">DNA-binding</keyword>
<dbReference type="AlphaFoldDB" id="Q1Q4Q2"/>
<dbReference type="InterPro" id="IPR010992">
    <property type="entry name" value="IHF-like_DNA-bd_dom_sf"/>
</dbReference>
<dbReference type="Gene3D" id="4.10.520.10">
    <property type="entry name" value="IHF-like DNA-binding proteins"/>
    <property type="match status" value="1"/>
</dbReference>
<evidence type="ECO:0000313" key="5">
    <source>
        <dbReference type="EMBL" id="CAJ74993.1"/>
    </source>
</evidence>
<reference evidence="8" key="4">
    <citation type="submission" date="2017-10" db="EMBL/GenBank/DDBJ databases">
        <authorList>
            <person name="Frank J."/>
        </authorList>
    </citation>
    <scope>NUCLEOTIDE SEQUENCE [LARGE SCALE GENOMIC DNA]</scope>
</reference>
<evidence type="ECO:0000256" key="1">
    <source>
        <dbReference type="ARBA" id="ARBA00010529"/>
    </source>
</evidence>
<dbReference type="GO" id="GO:0030527">
    <property type="term" value="F:structural constituent of chromatin"/>
    <property type="evidence" value="ECO:0007669"/>
    <property type="project" value="InterPro"/>
</dbReference>
<gene>
    <name evidence="5" type="primary">hup</name>
    <name evidence="6" type="synonym">hupA</name>
    <name evidence="6" type="ORF">KsCSTR_32340</name>
    <name evidence="7" type="ORF">KSMBR1_0376</name>
    <name evidence="5" type="ORF">kuste4231</name>
</gene>
<dbReference type="EMBL" id="LT934425">
    <property type="protein sequence ID" value="SOH02892.1"/>
    <property type="molecule type" value="Genomic_DNA"/>
</dbReference>
<reference evidence="5" key="2">
    <citation type="submission" date="2006-01" db="EMBL/GenBank/DDBJ databases">
        <authorList>
            <person name="Genoscope"/>
        </authorList>
    </citation>
    <scope>NUCLEOTIDE SEQUENCE</scope>
</reference>
<dbReference type="Pfam" id="PF00216">
    <property type="entry name" value="Bac_DNA_binding"/>
    <property type="match status" value="1"/>
</dbReference>
<dbReference type="SMART" id="SM00411">
    <property type="entry name" value="BHL"/>
    <property type="match status" value="1"/>
</dbReference>
<dbReference type="OrthoDB" id="9799835at2"/>
<dbReference type="RefSeq" id="WP_099323797.1">
    <property type="nucleotide sequence ID" value="NZ_CP049055.1"/>
</dbReference>
<dbReference type="InterPro" id="IPR000119">
    <property type="entry name" value="Hist_DNA-bd"/>
</dbReference>
<evidence type="ECO:0000313" key="8">
    <source>
        <dbReference type="Proteomes" id="UP000221734"/>
    </source>
</evidence>
<dbReference type="Proteomes" id="UP000221734">
    <property type="component" value="Chromosome Kuenenia_stuttgartiensis_MBR1"/>
</dbReference>
<dbReference type="PANTHER" id="PTHR33175:SF3">
    <property type="entry name" value="DNA-BINDING PROTEIN HU-BETA"/>
    <property type="match status" value="1"/>
</dbReference>
<dbReference type="PROSITE" id="PS00045">
    <property type="entry name" value="HISTONE_LIKE"/>
    <property type="match status" value="1"/>
</dbReference>
<proteinExistence type="inferred from homology"/>
<evidence type="ECO:0000256" key="4">
    <source>
        <dbReference type="RuleBase" id="RU003939"/>
    </source>
</evidence>